<accession>A0ABN7UHQ7</accession>
<evidence type="ECO:0000256" key="3">
    <source>
        <dbReference type="ARBA" id="ARBA00022989"/>
    </source>
</evidence>
<evidence type="ECO:0000259" key="6">
    <source>
        <dbReference type="PROSITE" id="PS50850"/>
    </source>
</evidence>
<evidence type="ECO:0000256" key="2">
    <source>
        <dbReference type="ARBA" id="ARBA00022692"/>
    </source>
</evidence>
<keyword evidence="4 5" id="KW-0472">Membrane</keyword>
<dbReference type="PROSITE" id="PS50850">
    <property type="entry name" value="MFS"/>
    <property type="match status" value="1"/>
</dbReference>
<feature type="transmembrane region" description="Helical" evidence="5">
    <location>
        <begin position="412"/>
        <end position="436"/>
    </location>
</feature>
<gene>
    <name evidence="7" type="ORF">GMARGA_LOCUS5878</name>
</gene>
<name>A0ABN7UHQ7_GIGMA</name>
<feature type="transmembrane region" description="Helical" evidence="5">
    <location>
        <begin position="220"/>
        <end position="241"/>
    </location>
</feature>
<dbReference type="CDD" id="cd17364">
    <property type="entry name" value="MFS_PhT"/>
    <property type="match status" value="1"/>
</dbReference>
<dbReference type="SUPFAM" id="SSF103473">
    <property type="entry name" value="MFS general substrate transporter"/>
    <property type="match status" value="1"/>
</dbReference>
<dbReference type="InterPro" id="IPR005828">
    <property type="entry name" value="MFS_sugar_transport-like"/>
</dbReference>
<feature type="transmembrane region" description="Helical" evidence="5">
    <location>
        <begin position="180"/>
        <end position="200"/>
    </location>
</feature>
<protein>
    <submittedName>
        <fullName evidence="7">4354_t:CDS:1</fullName>
    </submittedName>
</protein>
<dbReference type="PANTHER" id="PTHR24064">
    <property type="entry name" value="SOLUTE CARRIER FAMILY 22 MEMBER"/>
    <property type="match status" value="1"/>
</dbReference>
<proteinExistence type="predicted"/>
<dbReference type="Gene3D" id="1.20.1250.20">
    <property type="entry name" value="MFS general substrate transporter like domains"/>
    <property type="match status" value="2"/>
</dbReference>
<dbReference type="PROSITE" id="PS00216">
    <property type="entry name" value="SUGAR_TRANSPORT_1"/>
    <property type="match status" value="1"/>
</dbReference>
<dbReference type="InterPro" id="IPR036259">
    <property type="entry name" value="MFS_trans_sf"/>
</dbReference>
<comment type="subcellular location">
    <subcellularLocation>
        <location evidence="1">Membrane</location>
        <topology evidence="1">Multi-pass membrane protein</topology>
    </subcellularLocation>
</comment>
<feature type="transmembrane region" description="Helical" evidence="5">
    <location>
        <begin position="307"/>
        <end position="333"/>
    </location>
</feature>
<dbReference type="InterPro" id="IPR020846">
    <property type="entry name" value="MFS_dom"/>
</dbReference>
<feature type="transmembrane region" description="Helical" evidence="5">
    <location>
        <begin position="117"/>
        <end position="136"/>
    </location>
</feature>
<feature type="transmembrane region" description="Helical" evidence="5">
    <location>
        <begin position="353"/>
        <end position="376"/>
    </location>
</feature>
<evidence type="ECO:0000313" key="7">
    <source>
        <dbReference type="EMBL" id="CAG8579505.1"/>
    </source>
</evidence>
<dbReference type="Pfam" id="PF00083">
    <property type="entry name" value="Sugar_tr"/>
    <property type="match status" value="1"/>
</dbReference>
<evidence type="ECO:0000256" key="1">
    <source>
        <dbReference type="ARBA" id="ARBA00004141"/>
    </source>
</evidence>
<feature type="transmembrane region" description="Helical" evidence="5">
    <location>
        <begin position="388"/>
        <end position="406"/>
    </location>
</feature>
<organism evidence="7 8">
    <name type="scientific">Gigaspora margarita</name>
    <dbReference type="NCBI Taxonomy" id="4874"/>
    <lineage>
        <taxon>Eukaryota</taxon>
        <taxon>Fungi</taxon>
        <taxon>Fungi incertae sedis</taxon>
        <taxon>Mucoromycota</taxon>
        <taxon>Glomeromycotina</taxon>
        <taxon>Glomeromycetes</taxon>
        <taxon>Diversisporales</taxon>
        <taxon>Gigasporaceae</taxon>
        <taxon>Gigaspora</taxon>
    </lineage>
</organism>
<feature type="transmembrane region" description="Helical" evidence="5">
    <location>
        <begin position="88"/>
        <end position="105"/>
    </location>
</feature>
<keyword evidence="8" id="KW-1185">Reference proteome</keyword>
<feature type="transmembrane region" description="Helical" evidence="5">
    <location>
        <begin position="148"/>
        <end position="168"/>
    </location>
</feature>
<feature type="transmembrane region" description="Helical" evidence="5">
    <location>
        <begin position="448"/>
        <end position="471"/>
    </location>
</feature>
<dbReference type="Proteomes" id="UP000789901">
    <property type="component" value="Unassembled WGS sequence"/>
</dbReference>
<dbReference type="PROSITE" id="PS00217">
    <property type="entry name" value="SUGAR_TRANSPORT_2"/>
    <property type="match status" value="1"/>
</dbReference>
<feature type="transmembrane region" description="Helical" evidence="5">
    <location>
        <begin position="48"/>
        <end position="76"/>
    </location>
</feature>
<keyword evidence="3 5" id="KW-1133">Transmembrane helix</keyword>
<sequence>MSNREYSSREYSNVIHTDVLVQLDTSRRKALANLDDAKLNWFHFRTCIISGVGFFTSAYDLFVINLVSNILGYAYFSSDSIVPINLDTGIKTSAAIGNIIGQILFGWMADRYGRKKVYGIELSIMIAATAGTALAANSFSMSMFAGIIFWRIILGIGVGGDYPLSAVITSEFAMKSRRGAMMALVFAMQGFGILTAGLVTMITLKVFESSIKQEVRYLDYVWRIVVGIGMIPATVVLYFRLTIPESPRYTMDVFGNIEKGAKNIERLLSNSKHIKNDKFEAFYLVETPKASWKDFRDYFGKWKNGKILLGTCVSWFAIDVAFYGLSFNQGIIMQNATPNYLSFNDPYDTLYNIAFGNIIVTLLGTIPGYWCSVLLIDKLGRRSIQLMGFAVLTVLYLIIGFSYAIVTTSYQWIFVILFIISMFFTNFGPNTTTFIIPGEVFPTRYRCLGHGIAAASGKAGALLSQLGVLLLKDTGGPNKFIDHLLELFALVCFIGFLFSFLLPETKHKSLEENSNEIQEKFFTGYVSPELRQPTIINVQTHFNGHVSFKSDS</sequence>
<feature type="domain" description="Major facilitator superfamily (MFS) profile" evidence="6">
    <location>
        <begin position="46"/>
        <end position="507"/>
    </location>
</feature>
<dbReference type="EMBL" id="CAJVQB010002561">
    <property type="protein sequence ID" value="CAG8579505.1"/>
    <property type="molecule type" value="Genomic_DNA"/>
</dbReference>
<keyword evidence="2 5" id="KW-0812">Transmembrane</keyword>
<evidence type="ECO:0000256" key="5">
    <source>
        <dbReference type="SAM" id="Phobius"/>
    </source>
</evidence>
<dbReference type="InterPro" id="IPR005829">
    <property type="entry name" value="Sugar_transporter_CS"/>
</dbReference>
<evidence type="ECO:0000313" key="8">
    <source>
        <dbReference type="Proteomes" id="UP000789901"/>
    </source>
</evidence>
<reference evidence="7 8" key="1">
    <citation type="submission" date="2021-06" db="EMBL/GenBank/DDBJ databases">
        <authorList>
            <person name="Kallberg Y."/>
            <person name="Tangrot J."/>
            <person name="Rosling A."/>
        </authorList>
    </citation>
    <scope>NUCLEOTIDE SEQUENCE [LARGE SCALE GENOMIC DNA]</scope>
    <source>
        <strain evidence="7 8">120-4 pot B 10/14</strain>
    </source>
</reference>
<evidence type="ECO:0000256" key="4">
    <source>
        <dbReference type="ARBA" id="ARBA00023136"/>
    </source>
</evidence>
<feature type="transmembrane region" description="Helical" evidence="5">
    <location>
        <begin position="483"/>
        <end position="502"/>
    </location>
</feature>
<comment type="caution">
    <text evidence="7">The sequence shown here is derived from an EMBL/GenBank/DDBJ whole genome shotgun (WGS) entry which is preliminary data.</text>
</comment>